<reference evidence="2" key="1">
    <citation type="submission" date="2018-02" db="EMBL/GenBank/DDBJ databases">
        <title>The complete genome of bacterial strain SGAirxxxx.</title>
        <authorList>
            <person name="Schuster S.C."/>
        </authorList>
    </citation>
    <scope>NUCLEOTIDE SEQUENCE [LARGE SCALE GENOMIC DNA]</scope>
    <source>
        <strain evidence="2">SGAir0734</strain>
    </source>
</reference>
<evidence type="ECO:0000313" key="1">
    <source>
        <dbReference type="EMBL" id="AWO75810.1"/>
    </source>
</evidence>
<dbReference type="AlphaFoldDB" id="A0A2Z3NA53"/>
<name>A0A2Z3NA53_GEOTH</name>
<dbReference type="Proteomes" id="UP000246996">
    <property type="component" value="Chromosome"/>
</dbReference>
<accession>A0A2Z3NA53</accession>
<dbReference type="EMBL" id="CP027303">
    <property type="protein sequence ID" value="AWO75810.1"/>
    <property type="molecule type" value="Genomic_DNA"/>
</dbReference>
<protein>
    <submittedName>
        <fullName evidence="1">Uncharacterized protein</fullName>
    </submittedName>
</protein>
<sequence length="71" mass="8199">MTDVQLLESWNLFVLLCGAWTNKERLERMEKAMTGLYDVKRGDVVLLLNGEGEKQRNSLRSWLVNRCPSVS</sequence>
<dbReference type="KEGG" id="gtk:GT3570_09380"/>
<evidence type="ECO:0000313" key="2">
    <source>
        <dbReference type="Proteomes" id="UP000246996"/>
    </source>
</evidence>
<organism evidence="1 2">
    <name type="scientific">Geobacillus thermoleovorans</name>
    <name type="common">Bacillus thermoleovorans</name>
    <dbReference type="NCBI Taxonomy" id="33941"/>
    <lineage>
        <taxon>Bacteria</taxon>
        <taxon>Bacillati</taxon>
        <taxon>Bacillota</taxon>
        <taxon>Bacilli</taxon>
        <taxon>Bacillales</taxon>
        <taxon>Anoxybacillaceae</taxon>
        <taxon>Geobacillus</taxon>
        <taxon>Geobacillus thermoleovorans group</taxon>
    </lineage>
</organism>
<gene>
    <name evidence="1" type="ORF">C1N76_15690</name>
</gene>
<proteinExistence type="predicted"/>